<gene>
    <name evidence="2" type="ORF">POTOM_001709</name>
</gene>
<keyword evidence="1" id="KW-0812">Transmembrane</keyword>
<keyword evidence="1" id="KW-0472">Membrane</keyword>
<accession>A0A8X8IWH9</accession>
<keyword evidence="3" id="KW-1185">Reference proteome</keyword>
<reference evidence="2" key="1">
    <citation type="journal article" date="2020" name="bioRxiv">
        <title>Hybrid origin of Populus tomentosa Carr. identified through genome sequencing and phylogenomic analysis.</title>
        <authorList>
            <person name="An X."/>
            <person name="Gao K."/>
            <person name="Chen Z."/>
            <person name="Li J."/>
            <person name="Yang X."/>
            <person name="Yang X."/>
            <person name="Zhou J."/>
            <person name="Guo T."/>
            <person name="Zhao T."/>
            <person name="Huang S."/>
            <person name="Miao D."/>
            <person name="Khan W.U."/>
            <person name="Rao P."/>
            <person name="Ye M."/>
            <person name="Lei B."/>
            <person name="Liao W."/>
            <person name="Wang J."/>
            <person name="Ji L."/>
            <person name="Li Y."/>
            <person name="Guo B."/>
            <person name="Mustafa N.S."/>
            <person name="Li S."/>
            <person name="Yun Q."/>
            <person name="Keller S.R."/>
            <person name="Mao J."/>
            <person name="Zhang R."/>
            <person name="Strauss S.H."/>
        </authorList>
    </citation>
    <scope>NUCLEOTIDE SEQUENCE</scope>
    <source>
        <strain evidence="2">GM15</strain>
        <tissue evidence="2">Leaf</tissue>
    </source>
</reference>
<proteinExistence type="predicted"/>
<keyword evidence="1" id="KW-1133">Transmembrane helix</keyword>
<evidence type="ECO:0000313" key="3">
    <source>
        <dbReference type="Proteomes" id="UP000886885"/>
    </source>
</evidence>
<dbReference type="AlphaFoldDB" id="A0A8X8IWH9"/>
<evidence type="ECO:0000256" key="1">
    <source>
        <dbReference type="SAM" id="Phobius"/>
    </source>
</evidence>
<sequence>MNINTTADNIVTFNNVVVENSDATISPVANSATTATMSSAKLFSNISMIEVFTGENFKRCYNKAKEIWSNMVTKYIAKDDREEVVYLKNSRTANVLRKGKVFLKLISGKILALNEVLFVYNIIAN</sequence>
<comment type="caution">
    <text evidence="2">The sequence shown here is derived from an EMBL/GenBank/DDBJ whole genome shotgun (WGS) entry which is preliminary data.</text>
</comment>
<name>A0A8X8IWH9_POPTO</name>
<dbReference type="OrthoDB" id="1299405at2759"/>
<organism evidence="2 3">
    <name type="scientific">Populus tomentosa</name>
    <name type="common">Chinese white poplar</name>
    <dbReference type="NCBI Taxonomy" id="118781"/>
    <lineage>
        <taxon>Eukaryota</taxon>
        <taxon>Viridiplantae</taxon>
        <taxon>Streptophyta</taxon>
        <taxon>Embryophyta</taxon>
        <taxon>Tracheophyta</taxon>
        <taxon>Spermatophyta</taxon>
        <taxon>Magnoliopsida</taxon>
        <taxon>eudicotyledons</taxon>
        <taxon>Gunneridae</taxon>
        <taxon>Pentapetalae</taxon>
        <taxon>rosids</taxon>
        <taxon>fabids</taxon>
        <taxon>Malpighiales</taxon>
        <taxon>Salicaceae</taxon>
        <taxon>Saliceae</taxon>
        <taxon>Populus</taxon>
    </lineage>
</organism>
<dbReference type="EMBL" id="JAAWWB010000001">
    <property type="protein sequence ID" value="KAG6792557.1"/>
    <property type="molecule type" value="Genomic_DNA"/>
</dbReference>
<feature type="transmembrane region" description="Helical" evidence="1">
    <location>
        <begin position="101"/>
        <end position="123"/>
    </location>
</feature>
<dbReference type="Proteomes" id="UP000886885">
    <property type="component" value="Chromosome 1A"/>
</dbReference>
<protein>
    <submittedName>
        <fullName evidence="2">Uncharacterized protein</fullName>
    </submittedName>
</protein>
<evidence type="ECO:0000313" key="2">
    <source>
        <dbReference type="EMBL" id="KAG6792557.1"/>
    </source>
</evidence>